<dbReference type="GO" id="GO:0003824">
    <property type="term" value="F:catalytic activity"/>
    <property type="evidence" value="ECO:0007669"/>
    <property type="project" value="InterPro"/>
</dbReference>
<dbReference type="OrthoDB" id="9786134at2"/>
<dbReference type="GO" id="GO:0030170">
    <property type="term" value="F:pyridoxal phosphate binding"/>
    <property type="evidence" value="ECO:0007669"/>
    <property type="project" value="InterPro"/>
</dbReference>
<dbReference type="AlphaFoldDB" id="A0A4Y8PXG7"/>
<dbReference type="EMBL" id="MYFO01000022">
    <property type="protein sequence ID" value="TFE85955.1"/>
    <property type="molecule type" value="Genomic_DNA"/>
</dbReference>
<dbReference type="PANTHER" id="PTHR30212">
    <property type="entry name" value="PROTEIN YIIM"/>
    <property type="match status" value="1"/>
</dbReference>
<dbReference type="GO" id="GO:0030151">
    <property type="term" value="F:molybdenum ion binding"/>
    <property type="evidence" value="ECO:0007669"/>
    <property type="project" value="InterPro"/>
</dbReference>
<comment type="caution">
    <text evidence="2">The sequence shown here is derived from an EMBL/GenBank/DDBJ whole genome shotgun (WGS) entry which is preliminary data.</text>
</comment>
<dbReference type="SUPFAM" id="SSF50800">
    <property type="entry name" value="PK beta-barrel domain-like"/>
    <property type="match status" value="1"/>
</dbReference>
<dbReference type="InterPro" id="IPR005163">
    <property type="entry name" value="Tri_helical_YiiM-like"/>
</dbReference>
<feature type="domain" description="MOSC" evidence="1">
    <location>
        <begin position="30"/>
        <end position="164"/>
    </location>
</feature>
<dbReference type="PROSITE" id="PS51340">
    <property type="entry name" value="MOSC"/>
    <property type="match status" value="1"/>
</dbReference>
<dbReference type="InterPro" id="IPR052353">
    <property type="entry name" value="Benzoxazolinone_Detox_Enz"/>
</dbReference>
<proteinExistence type="predicted"/>
<dbReference type="PANTHER" id="PTHR30212:SF4">
    <property type="entry name" value="MOSC DOMAIN-CONTAINING PROTEIN"/>
    <property type="match status" value="1"/>
</dbReference>
<evidence type="ECO:0000259" key="1">
    <source>
        <dbReference type="PROSITE" id="PS51340"/>
    </source>
</evidence>
<sequence>MGVEVAAINTGMPHAMLYQSKELVTGIVKTPVSSSLYLSKTQLEGDGQADRVHHGGEDKALCVYCQEHYGYWEQLLERKLGHGAFGENVTVRGLLETEVCIGDIFRLGEAVVQVSQPRQPCFKLAARYGVADLVQRVQDSGFTGYYFRVLEEGVLPARPELRLLERDAGGVTVAFANRIKYTDKGDREGIERIVGVAALSASWRESFVKRLEELPL</sequence>
<gene>
    <name evidence="2" type="ORF">B5M42_16275</name>
</gene>
<protein>
    <submittedName>
        <fullName evidence="2">MOSC domain-containing protein</fullName>
    </submittedName>
</protein>
<dbReference type="Gene3D" id="2.40.33.20">
    <property type="entry name" value="PK beta-barrel domain-like"/>
    <property type="match status" value="1"/>
</dbReference>
<dbReference type="InterPro" id="IPR005302">
    <property type="entry name" value="MoCF_Sase_C"/>
</dbReference>
<dbReference type="Proteomes" id="UP000298246">
    <property type="component" value="Unassembled WGS sequence"/>
</dbReference>
<reference evidence="2 3" key="1">
    <citation type="submission" date="2017-03" db="EMBL/GenBank/DDBJ databases">
        <title>Isolation of Levoglucosan Utilizing Bacteria.</title>
        <authorList>
            <person name="Arya A.S."/>
        </authorList>
    </citation>
    <scope>NUCLEOTIDE SEQUENCE [LARGE SCALE GENOMIC DNA]</scope>
    <source>
        <strain evidence="2 3">MEC069</strain>
    </source>
</reference>
<organism evidence="2 3">
    <name type="scientific">Paenibacillus athensensis</name>
    <dbReference type="NCBI Taxonomy" id="1967502"/>
    <lineage>
        <taxon>Bacteria</taxon>
        <taxon>Bacillati</taxon>
        <taxon>Bacillota</taxon>
        <taxon>Bacilli</taxon>
        <taxon>Bacillales</taxon>
        <taxon>Paenibacillaceae</taxon>
        <taxon>Paenibacillus</taxon>
    </lineage>
</organism>
<evidence type="ECO:0000313" key="3">
    <source>
        <dbReference type="Proteomes" id="UP000298246"/>
    </source>
</evidence>
<keyword evidence="3" id="KW-1185">Reference proteome</keyword>
<dbReference type="Pfam" id="PF03473">
    <property type="entry name" value="MOSC"/>
    <property type="match status" value="1"/>
</dbReference>
<dbReference type="Pfam" id="PF03475">
    <property type="entry name" value="YiiM_3-alpha"/>
    <property type="match status" value="1"/>
</dbReference>
<dbReference type="InterPro" id="IPR011037">
    <property type="entry name" value="Pyrv_Knase-like_insert_dom_sf"/>
</dbReference>
<evidence type="ECO:0000313" key="2">
    <source>
        <dbReference type="EMBL" id="TFE85955.1"/>
    </source>
</evidence>
<name>A0A4Y8PXG7_9BACL</name>
<accession>A0A4Y8PXG7</accession>
<dbReference type="RefSeq" id="WP_134754695.1">
    <property type="nucleotide sequence ID" value="NZ_MYFO02000006.1"/>
</dbReference>